<feature type="region of interest" description="Disordered" evidence="1">
    <location>
        <begin position="113"/>
        <end position="195"/>
    </location>
</feature>
<comment type="caution">
    <text evidence="3">The sequence shown here is derived from an EMBL/GenBank/DDBJ whole genome shotgun (WGS) entry which is preliminary data.</text>
</comment>
<dbReference type="PANTHER" id="PTHR34356">
    <property type="entry name" value="ANTIGENIC HEAT-STABLE PROTEIN"/>
    <property type="match status" value="1"/>
</dbReference>
<evidence type="ECO:0000313" key="3">
    <source>
        <dbReference type="EMBL" id="KAL3499440.1"/>
    </source>
</evidence>
<dbReference type="EMBL" id="JBJUIK010000016">
    <property type="protein sequence ID" value="KAL3499440.1"/>
    <property type="molecule type" value="Genomic_DNA"/>
</dbReference>
<sequence>MAENTREISAEQVLTKLKDDGDFDKLRLTIIRKLKDDGELRDRIISMVKQSAALNRPGAENMKPRQLSDAIHEEIGTKVMSQISDGVWKIIRSGDEMKTEIIETVQSVYNKLSNPKVNEDGESSHQSNSLPARKRHDDNGSVAASACEIDARVSEGERNEPPGFSLHSRGWNNKNNHEGLPEKRLRMSMPGDGKPRVEHLKEITSSPDTLEPQSVYTKVQPGFHEVMEQKQSDDGTDDDLDVPPGFG</sequence>
<accession>A0ABD2XZN5</accession>
<feature type="domain" description="BOD1/SHG1" evidence="2">
    <location>
        <begin position="13"/>
        <end position="103"/>
    </location>
</feature>
<dbReference type="AlphaFoldDB" id="A0ABD2XZN5"/>
<dbReference type="InterPro" id="IPR055264">
    <property type="entry name" value="BOD1/SHG1_dom"/>
</dbReference>
<reference evidence="3 4" key="1">
    <citation type="submission" date="2024-11" db="EMBL/GenBank/DDBJ databases">
        <title>A near-complete genome assembly of Cinchona calisaya.</title>
        <authorList>
            <person name="Lian D.C."/>
            <person name="Zhao X.W."/>
            <person name="Wei L."/>
        </authorList>
    </citation>
    <scope>NUCLEOTIDE SEQUENCE [LARGE SCALE GENOMIC DNA]</scope>
    <source>
        <tissue evidence="3">Nenye</tissue>
    </source>
</reference>
<feature type="compositionally biased region" description="Basic and acidic residues" evidence="1">
    <location>
        <begin position="149"/>
        <end position="160"/>
    </location>
</feature>
<protein>
    <recommendedName>
        <fullName evidence="2">BOD1/SHG1 domain-containing protein</fullName>
    </recommendedName>
</protein>
<feature type="compositionally biased region" description="Basic and acidic residues" evidence="1">
    <location>
        <begin position="175"/>
        <end position="185"/>
    </location>
</feature>
<dbReference type="Pfam" id="PF05205">
    <property type="entry name" value="COMPASS-Shg1"/>
    <property type="match status" value="1"/>
</dbReference>
<keyword evidence="4" id="KW-1185">Reference proteome</keyword>
<organism evidence="3 4">
    <name type="scientific">Cinchona calisaya</name>
    <dbReference type="NCBI Taxonomy" id="153742"/>
    <lineage>
        <taxon>Eukaryota</taxon>
        <taxon>Viridiplantae</taxon>
        <taxon>Streptophyta</taxon>
        <taxon>Embryophyta</taxon>
        <taxon>Tracheophyta</taxon>
        <taxon>Spermatophyta</taxon>
        <taxon>Magnoliopsida</taxon>
        <taxon>eudicotyledons</taxon>
        <taxon>Gunneridae</taxon>
        <taxon>Pentapetalae</taxon>
        <taxon>asterids</taxon>
        <taxon>lamiids</taxon>
        <taxon>Gentianales</taxon>
        <taxon>Rubiaceae</taxon>
        <taxon>Cinchonoideae</taxon>
        <taxon>Cinchoneae</taxon>
        <taxon>Cinchona</taxon>
    </lineage>
</organism>
<gene>
    <name evidence="3" type="ORF">ACH5RR_038533</name>
</gene>
<feature type="region of interest" description="Disordered" evidence="1">
    <location>
        <begin position="225"/>
        <end position="247"/>
    </location>
</feature>
<evidence type="ECO:0000256" key="1">
    <source>
        <dbReference type="SAM" id="MobiDB-lite"/>
    </source>
</evidence>
<evidence type="ECO:0000259" key="2">
    <source>
        <dbReference type="Pfam" id="PF05205"/>
    </source>
</evidence>
<name>A0ABD2XZN5_9GENT</name>
<dbReference type="PANTHER" id="PTHR34356:SF3">
    <property type="entry name" value="EXPRESSED PROTEIN"/>
    <property type="match status" value="1"/>
</dbReference>
<proteinExistence type="predicted"/>
<dbReference type="Proteomes" id="UP001630127">
    <property type="component" value="Unassembled WGS sequence"/>
</dbReference>
<evidence type="ECO:0000313" key="4">
    <source>
        <dbReference type="Proteomes" id="UP001630127"/>
    </source>
</evidence>